<evidence type="ECO:0000256" key="1">
    <source>
        <dbReference type="SAM" id="MobiDB-lite"/>
    </source>
</evidence>
<dbReference type="AlphaFoldDB" id="A0A5N5DM55"/>
<comment type="caution">
    <text evidence="4">The sequence shown here is derived from an EMBL/GenBank/DDBJ whole genome shotgun (WGS) entry which is preliminary data.</text>
</comment>
<keyword evidence="2" id="KW-0812">Transmembrane</keyword>
<feature type="region of interest" description="Disordered" evidence="1">
    <location>
        <begin position="37"/>
        <end position="70"/>
    </location>
</feature>
<protein>
    <submittedName>
        <fullName evidence="4">Uncharacterized protein</fullName>
    </submittedName>
</protein>
<keyword evidence="2" id="KW-0472">Membrane</keyword>
<name>A0A5N5DM55_9PEZI</name>
<dbReference type="Proteomes" id="UP000325902">
    <property type="component" value="Unassembled WGS sequence"/>
</dbReference>
<evidence type="ECO:0000256" key="2">
    <source>
        <dbReference type="SAM" id="Phobius"/>
    </source>
</evidence>
<feature type="chain" id="PRO_5024968682" evidence="3">
    <location>
        <begin position="21"/>
        <end position="184"/>
    </location>
</feature>
<keyword evidence="3" id="KW-0732">Signal</keyword>
<dbReference type="EMBL" id="VCHE01000009">
    <property type="protein sequence ID" value="KAB2578999.1"/>
    <property type="molecule type" value="Genomic_DNA"/>
</dbReference>
<feature type="signal peptide" evidence="3">
    <location>
        <begin position="1"/>
        <end position="20"/>
    </location>
</feature>
<gene>
    <name evidence="4" type="ORF">DBV05_g2480</name>
</gene>
<evidence type="ECO:0000313" key="4">
    <source>
        <dbReference type="EMBL" id="KAB2578999.1"/>
    </source>
</evidence>
<accession>A0A5N5DM55</accession>
<feature type="compositionally biased region" description="Basic and acidic residues" evidence="1">
    <location>
        <begin position="106"/>
        <end position="119"/>
    </location>
</feature>
<evidence type="ECO:0000313" key="5">
    <source>
        <dbReference type="Proteomes" id="UP000325902"/>
    </source>
</evidence>
<keyword evidence="2" id="KW-1133">Transmembrane helix</keyword>
<sequence>MTSAAHLGLVSLLTLGVSAATTDPAAAFSHSTAPISTATPEATSATTAGSTTASPTARSGQPQAPTSDGSLTKTTAMIMIGVGAPLALGLLVTITIWGYMLGRRHESAEMDEQRKERERRERRRRRAPATVRYELEGKEVLEMGTRANCAEMDDDQRPPVEMEGLREPTELSAGSWVRLLGTMR</sequence>
<reference evidence="4 5" key="1">
    <citation type="journal article" date="2019" name="Sci. Rep.">
        <title>A multi-omics analysis of the grapevine pathogen Lasiodiplodia theobromae reveals that temperature affects the expression of virulence- and pathogenicity-related genes.</title>
        <authorList>
            <person name="Felix C."/>
            <person name="Meneses R."/>
            <person name="Goncalves M.F.M."/>
            <person name="Tilleman L."/>
            <person name="Duarte A.S."/>
            <person name="Jorrin-Novo J.V."/>
            <person name="Van de Peer Y."/>
            <person name="Deforce D."/>
            <person name="Van Nieuwerburgh F."/>
            <person name="Esteves A.C."/>
            <person name="Alves A."/>
        </authorList>
    </citation>
    <scope>NUCLEOTIDE SEQUENCE [LARGE SCALE GENOMIC DNA]</scope>
    <source>
        <strain evidence="4 5">LA-SOL3</strain>
    </source>
</reference>
<proteinExistence type="predicted"/>
<keyword evidence="5" id="KW-1185">Reference proteome</keyword>
<feature type="region of interest" description="Disordered" evidence="1">
    <location>
        <begin position="106"/>
        <end position="126"/>
    </location>
</feature>
<feature type="compositionally biased region" description="Polar residues" evidence="1">
    <location>
        <begin position="58"/>
        <end position="70"/>
    </location>
</feature>
<feature type="transmembrane region" description="Helical" evidence="2">
    <location>
        <begin position="76"/>
        <end position="100"/>
    </location>
</feature>
<feature type="compositionally biased region" description="Low complexity" evidence="1">
    <location>
        <begin position="37"/>
        <end position="57"/>
    </location>
</feature>
<organism evidence="4 5">
    <name type="scientific">Lasiodiplodia theobromae</name>
    <dbReference type="NCBI Taxonomy" id="45133"/>
    <lineage>
        <taxon>Eukaryota</taxon>
        <taxon>Fungi</taxon>
        <taxon>Dikarya</taxon>
        <taxon>Ascomycota</taxon>
        <taxon>Pezizomycotina</taxon>
        <taxon>Dothideomycetes</taxon>
        <taxon>Dothideomycetes incertae sedis</taxon>
        <taxon>Botryosphaeriales</taxon>
        <taxon>Botryosphaeriaceae</taxon>
        <taxon>Lasiodiplodia</taxon>
    </lineage>
</organism>
<evidence type="ECO:0000256" key="3">
    <source>
        <dbReference type="SAM" id="SignalP"/>
    </source>
</evidence>